<sequence>MPPKVPAVFSNAPISLPSSTDNCIDQGFPNCDPRAKSGPRRYSNRPTPGRGPSNEARSATLFHRPACPHLVDNRTPAPGDSFSVASVARTAPLKFGARVPPPSGPILKTLAVSAVDILGPPSRTASAPEDLHELQWSRTGALAKDRPRWETGGSRLSGARRPWERGKLGRRMTGDCRGDSCAGNGPRRTFAVVATATSARATAR</sequence>
<comment type="caution">
    <text evidence="1">The sequence shown here is derived from an EMBL/GenBank/DDBJ whole genome shotgun (WGS) entry which is preliminary data.</text>
</comment>
<gene>
    <name evidence="1" type="ORF">HPB47_008944</name>
</gene>
<protein>
    <submittedName>
        <fullName evidence="1">Uncharacterized protein</fullName>
    </submittedName>
</protein>
<reference evidence="1 2" key="1">
    <citation type="journal article" date="2020" name="Cell">
        <title>Large-Scale Comparative Analyses of Tick Genomes Elucidate Their Genetic Diversity and Vector Capacities.</title>
        <authorList>
            <consortium name="Tick Genome and Microbiome Consortium (TIGMIC)"/>
            <person name="Jia N."/>
            <person name="Wang J."/>
            <person name="Shi W."/>
            <person name="Du L."/>
            <person name="Sun Y."/>
            <person name="Zhan W."/>
            <person name="Jiang J.F."/>
            <person name="Wang Q."/>
            <person name="Zhang B."/>
            <person name="Ji P."/>
            <person name="Bell-Sakyi L."/>
            <person name="Cui X.M."/>
            <person name="Yuan T.T."/>
            <person name="Jiang B.G."/>
            <person name="Yang W.F."/>
            <person name="Lam T.T."/>
            <person name="Chang Q.C."/>
            <person name="Ding S.J."/>
            <person name="Wang X.J."/>
            <person name="Zhu J.G."/>
            <person name="Ruan X.D."/>
            <person name="Zhao L."/>
            <person name="Wei J.T."/>
            <person name="Ye R.Z."/>
            <person name="Que T.C."/>
            <person name="Du C.H."/>
            <person name="Zhou Y.H."/>
            <person name="Cheng J.X."/>
            <person name="Dai P.F."/>
            <person name="Guo W.B."/>
            <person name="Han X.H."/>
            <person name="Huang E.J."/>
            <person name="Li L.F."/>
            <person name="Wei W."/>
            <person name="Gao Y.C."/>
            <person name="Liu J.Z."/>
            <person name="Shao H.Z."/>
            <person name="Wang X."/>
            <person name="Wang C.C."/>
            <person name="Yang T.C."/>
            <person name="Huo Q.B."/>
            <person name="Li W."/>
            <person name="Chen H.Y."/>
            <person name="Chen S.E."/>
            <person name="Zhou L.G."/>
            <person name="Ni X.B."/>
            <person name="Tian J.H."/>
            <person name="Sheng Y."/>
            <person name="Liu T."/>
            <person name="Pan Y.S."/>
            <person name="Xia L.Y."/>
            <person name="Li J."/>
            <person name="Zhao F."/>
            <person name="Cao W.C."/>
        </authorList>
    </citation>
    <scope>NUCLEOTIDE SEQUENCE [LARGE SCALE GENOMIC DNA]</scope>
    <source>
        <strain evidence="1">Iper-2018</strain>
    </source>
</reference>
<keyword evidence="2" id="KW-1185">Reference proteome</keyword>
<name>A0AC60P3J5_IXOPE</name>
<dbReference type="EMBL" id="JABSTQ010011223">
    <property type="protein sequence ID" value="KAG0413901.1"/>
    <property type="molecule type" value="Genomic_DNA"/>
</dbReference>
<dbReference type="Proteomes" id="UP000805193">
    <property type="component" value="Unassembled WGS sequence"/>
</dbReference>
<proteinExistence type="predicted"/>
<accession>A0AC60P3J5</accession>
<organism evidence="1 2">
    <name type="scientific">Ixodes persulcatus</name>
    <name type="common">Taiga tick</name>
    <dbReference type="NCBI Taxonomy" id="34615"/>
    <lineage>
        <taxon>Eukaryota</taxon>
        <taxon>Metazoa</taxon>
        <taxon>Ecdysozoa</taxon>
        <taxon>Arthropoda</taxon>
        <taxon>Chelicerata</taxon>
        <taxon>Arachnida</taxon>
        <taxon>Acari</taxon>
        <taxon>Parasitiformes</taxon>
        <taxon>Ixodida</taxon>
        <taxon>Ixodoidea</taxon>
        <taxon>Ixodidae</taxon>
        <taxon>Ixodinae</taxon>
        <taxon>Ixodes</taxon>
    </lineage>
</organism>
<evidence type="ECO:0000313" key="1">
    <source>
        <dbReference type="EMBL" id="KAG0413901.1"/>
    </source>
</evidence>
<evidence type="ECO:0000313" key="2">
    <source>
        <dbReference type="Proteomes" id="UP000805193"/>
    </source>
</evidence>